<protein>
    <submittedName>
        <fullName evidence="3">UTP--hexose-1-phosphate uridylyltransferase</fullName>
    </submittedName>
</protein>
<dbReference type="InterPro" id="IPR046322">
    <property type="entry name" value="DUF4931"/>
</dbReference>
<comment type="caution">
    <text evidence="3">The sequence shown here is derived from an EMBL/GenBank/DDBJ whole genome shotgun (WGS) entry which is preliminary data.</text>
</comment>
<reference evidence="3 4" key="1">
    <citation type="journal article" date="2015" name="Genome Announc.">
        <title>Expanding the biotechnology potential of lactobacilli through comparative genomics of 213 strains and associated genera.</title>
        <authorList>
            <person name="Sun Z."/>
            <person name="Harris H.M."/>
            <person name="McCann A."/>
            <person name="Guo C."/>
            <person name="Argimon S."/>
            <person name="Zhang W."/>
            <person name="Yang X."/>
            <person name="Jeffery I.B."/>
            <person name="Cooney J.C."/>
            <person name="Kagawa T.F."/>
            <person name="Liu W."/>
            <person name="Song Y."/>
            <person name="Salvetti E."/>
            <person name="Wrobel A."/>
            <person name="Rasinkangas P."/>
            <person name="Parkhill J."/>
            <person name="Rea M.C."/>
            <person name="O'Sullivan O."/>
            <person name="Ritari J."/>
            <person name="Douillard F.P."/>
            <person name="Paul Ross R."/>
            <person name="Yang R."/>
            <person name="Briner A.E."/>
            <person name="Felis G.E."/>
            <person name="de Vos W.M."/>
            <person name="Barrangou R."/>
            <person name="Klaenhammer T.R."/>
            <person name="Caufield P.W."/>
            <person name="Cui Y."/>
            <person name="Zhang H."/>
            <person name="O'Toole P.W."/>
        </authorList>
    </citation>
    <scope>NUCLEOTIDE SEQUENCE [LARGE SCALE GENOMIC DNA]</scope>
    <source>
        <strain evidence="3 4">DSM 15354</strain>
    </source>
</reference>
<feature type="domain" description="DUF4931" evidence="2">
    <location>
        <begin position="130"/>
        <end position="243"/>
    </location>
</feature>
<accession>A0A0R1S9J6</accession>
<dbReference type="STRING" id="1122152.GCA_000425905_00979"/>
<dbReference type="RefSeq" id="WP_027824951.1">
    <property type="nucleotide sequence ID" value="NZ_AUEI01000007.1"/>
</dbReference>
<dbReference type="InterPro" id="IPR049285">
    <property type="entry name" value="DUF4931_C"/>
</dbReference>
<dbReference type="GO" id="GO:0016779">
    <property type="term" value="F:nucleotidyltransferase activity"/>
    <property type="evidence" value="ECO:0007669"/>
    <property type="project" value="UniProtKB-KW"/>
</dbReference>
<dbReference type="OrthoDB" id="1803128at2"/>
<dbReference type="PATRIC" id="fig|1122152.4.peg.924"/>
<dbReference type="Pfam" id="PF20956">
    <property type="entry name" value="DUF4931_C"/>
    <property type="match status" value="1"/>
</dbReference>
<dbReference type="Gene3D" id="3.30.428.10">
    <property type="entry name" value="HIT-like"/>
    <property type="match status" value="1"/>
</dbReference>
<gene>
    <name evidence="3" type="ORF">FC23_GL000900</name>
</gene>
<name>A0A0R1S9J6_9LACO</name>
<dbReference type="Pfam" id="PF16285">
    <property type="entry name" value="DUF4931_N"/>
    <property type="match status" value="1"/>
</dbReference>
<keyword evidence="4" id="KW-1185">Reference proteome</keyword>
<dbReference type="SUPFAM" id="SSF54197">
    <property type="entry name" value="HIT-like"/>
    <property type="match status" value="1"/>
</dbReference>
<dbReference type="InterPro" id="IPR036265">
    <property type="entry name" value="HIT-like_sf"/>
</dbReference>
<dbReference type="PIRSF" id="PIRSF031505">
    <property type="entry name" value="GalT_short"/>
    <property type="match status" value="1"/>
</dbReference>
<sequence>MNPIIFDPSIAHQKPSNQDSCPFCKVDELSNIFDQQDDLIWLENKYQTLEDTYLTLIIESSEHLGDISNYSQTYNRKLLRFAVDKFQQMKANNKYQSVAMFRNFGPLSGGSLRHPHLQIVGFKRHDIYAQVDKTNFEGLIVEKRPDFELNLSTKPIMGFSEFNLILSDWTKIDLFADKLRKVTQYLLHKFHNGNCNSYNIFFYDLDDKLICKVVPRFIASPYYVGYIQSQRSSTQRLEQIRDEFLQGKY</sequence>
<dbReference type="eggNOG" id="COG1085">
    <property type="taxonomic scope" value="Bacteria"/>
</dbReference>
<evidence type="ECO:0000313" key="4">
    <source>
        <dbReference type="Proteomes" id="UP000051931"/>
    </source>
</evidence>
<evidence type="ECO:0000259" key="2">
    <source>
        <dbReference type="Pfam" id="PF20956"/>
    </source>
</evidence>
<dbReference type="AlphaFoldDB" id="A0A0R1S9J6"/>
<keyword evidence="3" id="KW-0548">Nucleotidyltransferase</keyword>
<keyword evidence="3" id="KW-0808">Transferase</keyword>
<proteinExistence type="predicted"/>
<dbReference type="InterPro" id="IPR012361">
    <property type="entry name" value="GalT_short"/>
</dbReference>
<dbReference type="EMBL" id="AZFB01000004">
    <property type="protein sequence ID" value="KRL63330.1"/>
    <property type="molecule type" value="Genomic_DNA"/>
</dbReference>
<organism evidence="3 4">
    <name type="scientific">Lactobacillus psittaci DSM 15354</name>
    <dbReference type="NCBI Taxonomy" id="1122152"/>
    <lineage>
        <taxon>Bacteria</taxon>
        <taxon>Bacillati</taxon>
        <taxon>Bacillota</taxon>
        <taxon>Bacilli</taxon>
        <taxon>Lactobacillales</taxon>
        <taxon>Lactobacillaceae</taxon>
        <taxon>Lactobacillus</taxon>
    </lineage>
</organism>
<feature type="domain" description="DUF4931" evidence="1">
    <location>
        <begin position="9"/>
        <end position="123"/>
    </location>
</feature>
<evidence type="ECO:0000259" key="1">
    <source>
        <dbReference type="Pfam" id="PF16285"/>
    </source>
</evidence>
<dbReference type="Proteomes" id="UP000051931">
    <property type="component" value="Unassembled WGS sequence"/>
</dbReference>
<evidence type="ECO:0000313" key="3">
    <source>
        <dbReference type="EMBL" id="KRL63330.1"/>
    </source>
</evidence>